<dbReference type="Gene3D" id="3.30.160.60">
    <property type="entry name" value="Classic Zinc Finger"/>
    <property type="match status" value="1"/>
</dbReference>
<dbReference type="SUPFAM" id="SSF57667">
    <property type="entry name" value="beta-beta-alpha zinc fingers"/>
    <property type="match status" value="1"/>
</dbReference>
<evidence type="ECO:0000313" key="3">
    <source>
        <dbReference type="EMBL" id="TNN76561.1"/>
    </source>
</evidence>
<dbReference type="PROSITE" id="PS50157">
    <property type="entry name" value="ZINC_FINGER_C2H2_2"/>
    <property type="match status" value="1"/>
</dbReference>
<comment type="caution">
    <text evidence="3">The sequence shown here is derived from an EMBL/GenBank/DDBJ whole genome shotgun (WGS) entry which is preliminary data.</text>
</comment>
<gene>
    <name evidence="3" type="primary">PRDM16_0</name>
    <name evidence="3" type="ORF">EYF80_013211</name>
</gene>
<feature type="domain" description="C2H2-type" evidence="2">
    <location>
        <begin position="21"/>
        <end position="48"/>
    </location>
</feature>
<evidence type="ECO:0000256" key="1">
    <source>
        <dbReference type="PROSITE-ProRule" id="PRU00042"/>
    </source>
</evidence>
<evidence type="ECO:0000313" key="4">
    <source>
        <dbReference type="Proteomes" id="UP000314294"/>
    </source>
</evidence>
<organism evidence="3 4">
    <name type="scientific">Liparis tanakae</name>
    <name type="common">Tanaka's snailfish</name>
    <dbReference type="NCBI Taxonomy" id="230148"/>
    <lineage>
        <taxon>Eukaryota</taxon>
        <taxon>Metazoa</taxon>
        <taxon>Chordata</taxon>
        <taxon>Craniata</taxon>
        <taxon>Vertebrata</taxon>
        <taxon>Euteleostomi</taxon>
        <taxon>Actinopterygii</taxon>
        <taxon>Neopterygii</taxon>
        <taxon>Teleostei</taxon>
        <taxon>Neoteleostei</taxon>
        <taxon>Acanthomorphata</taxon>
        <taxon>Eupercaria</taxon>
        <taxon>Perciformes</taxon>
        <taxon>Cottioidei</taxon>
        <taxon>Cottales</taxon>
        <taxon>Liparidae</taxon>
        <taxon>Liparis</taxon>
    </lineage>
</organism>
<evidence type="ECO:0000259" key="2">
    <source>
        <dbReference type="PROSITE" id="PS50157"/>
    </source>
</evidence>
<dbReference type="EMBL" id="SRLO01000092">
    <property type="protein sequence ID" value="TNN76561.1"/>
    <property type="molecule type" value="Genomic_DNA"/>
</dbReference>
<dbReference type="GO" id="GO:0008270">
    <property type="term" value="F:zinc ion binding"/>
    <property type="evidence" value="ECO:0007669"/>
    <property type="project" value="UniProtKB-KW"/>
</dbReference>
<keyword evidence="1" id="KW-0479">Metal-binding</keyword>
<name>A0A4Z2IFK3_9TELE</name>
<proteinExistence type="predicted"/>
<dbReference type="OrthoDB" id="9368434at2759"/>
<keyword evidence="1" id="KW-0862">Zinc</keyword>
<sequence length="115" mass="13706">MKDGIFPEGSMAPNLQDEQMYRCEDCDELFSSTLELRRHQKYSCSSTGSIFDTLREDFKQEREDSDEPVHECKDCEKIFPNEYRYAYALYQFLPLFYYFRCTHSTQSIYPLGCDL</sequence>
<keyword evidence="1" id="KW-0863">Zinc-finger</keyword>
<protein>
    <submittedName>
        <fullName evidence="3">PR domain zinc finger protein 16</fullName>
    </submittedName>
</protein>
<dbReference type="InterPro" id="IPR013087">
    <property type="entry name" value="Znf_C2H2_type"/>
</dbReference>
<dbReference type="Proteomes" id="UP000314294">
    <property type="component" value="Unassembled WGS sequence"/>
</dbReference>
<accession>A0A4Z2IFK3</accession>
<dbReference type="InterPro" id="IPR036236">
    <property type="entry name" value="Znf_C2H2_sf"/>
</dbReference>
<reference evidence="3 4" key="1">
    <citation type="submission" date="2019-03" db="EMBL/GenBank/DDBJ databases">
        <title>First draft genome of Liparis tanakae, snailfish: a comprehensive survey of snailfish specific genes.</title>
        <authorList>
            <person name="Kim W."/>
            <person name="Song I."/>
            <person name="Jeong J.-H."/>
            <person name="Kim D."/>
            <person name="Kim S."/>
            <person name="Ryu S."/>
            <person name="Song J.Y."/>
            <person name="Lee S.K."/>
        </authorList>
    </citation>
    <scope>NUCLEOTIDE SEQUENCE [LARGE SCALE GENOMIC DNA]</scope>
    <source>
        <tissue evidence="3">Muscle</tissue>
    </source>
</reference>
<keyword evidence="4" id="KW-1185">Reference proteome</keyword>
<dbReference type="AlphaFoldDB" id="A0A4Z2IFK3"/>